<dbReference type="PANTHER" id="PTHR10161">
    <property type="entry name" value="TARTRATE-RESISTANT ACID PHOSPHATASE TYPE 5"/>
    <property type="match status" value="1"/>
</dbReference>
<keyword evidence="1" id="KW-0732">Signal</keyword>
<dbReference type="SUPFAM" id="SSF56300">
    <property type="entry name" value="Metallo-dependent phosphatases"/>
    <property type="match status" value="1"/>
</dbReference>
<keyword evidence="2" id="KW-0378">Hydrolase</keyword>
<dbReference type="Pfam" id="PF00149">
    <property type="entry name" value="Metallophos"/>
    <property type="match status" value="1"/>
</dbReference>
<keyword evidence="6" id="KW-1185">Reference proteome</keyword>
<keyword evidence="3" id="KW-0812">Transmembrane</keyword>
<dbReference type="InterPro" id="IPR051558">
    <property type="entry name" value="Metallophosphoesterase_PAP"/>
</dbReference>
<keyword evidence="3" id="KW-0472">Membrane</keyword>
<dbReference type="STRING" id="1202772.A0A1V9ZSM3"/>
<dbReference type="OrthoDB" id="411211at2759"/>
<name>A0A1V9ZSM3_ACHHY</name>
<accession>A0A1V9ZSM3</accession>
<proteinExistence type="predicted"/>
<feature type="domain" description="Calcineurin-like phosphoesterase" evidence="4">
    <location>
        <begin position="61"/>
        <end position="281"/>
    </location>
</feature>
<dbReference type="InterPro" id="IPR004843">
    <property type="entry name" value="Calcineurin-like_PHP"/>
</dbReference>
<dbReference type="Gene3D" id="3.60.21.10">
    <property type="match status" value="1"/>
</dbReference>
<sequence length="358" mass="40013">MRLSQWMCVGVLVAWCVYILSYFITSTSVDIQRAAELKLRSKSLASRLKQFNQPPAAPLGFIVIGDFGTGSELQAQVAASLGNFVNHTLPQASFVVSTGDQIYDHGMLSADDPIVYNKFENVYRHPALKIPWYISIGNHDCEGSIDAMLGYAKRTNNMWRFPQRYYMFDQRVDAATIVRFVVLDVCDLVCGHAAKDRDFRCTAAMNDQTSAATRGVQYEWLERTLGQAAPKGVERMWTVVVGHWAVHSYAGNGDTPELIAHLKPLLQKHGVHAYFNGHDHALQHIRRDGLQLFTSGGGGYALHELRPLARANPDLVHVDVANGFMYVQVSRDVFRVQFVDGLTSDILYTTDVPYTPSI</sequence>
<keyword evidence="3" id="KW-1133">Transmembrane helix</keyword>
<dbReference type="InterPro" id="IPR029052">
    <property type="entry name" value="Metallo-depent_PP-like"/>
</dbReference>
<protein>
    <submittedName>
        <fullName evidence="5">Tartrate-resistant acid phosphatase type 5</fullName>
    </submittedName>
</protein>
<dbReference type="AlphaFoldDB" id="A0A1V9ZSM3"/>
<dbReference type="GO" id="GO:0016787">
    <property type="term" value="F:hydrolase activity"/>
    <property type="evidence" value="ECO:0007669"/>
    <property type="project" value="UniProtKB-KW"/>
</dbReference>
<evidence type="ECO:0000256" key="3">
    <source>
        <dbReference type="SAM" id="Phobius"/>
    </source>
</evidence>
<dbReference type="PANTHER" id="PTHR10161:SF62">
    <property type="entry name" value="CALCINEURIN-LIKE PHOSPHOESTERASE DOMAIN-CONTAINING PROTEIN"/>
    <property type="match status" value="1"/>
</dbReference>
<evidence type="ECO:0000313" key="5">
    <source>
        <dbReference type="EMBL" id="OQS00951.1"/>
    </source>
</evidence>
<comment type="caution">
    <text evidence="5">The sequence shown here is derived from an EMBL/GenBank/DDBJ whole genome shotgun (WGS) entry which is preliminary data.</text>
</comment>
<evidence type="ECO:0000313" key="6">
    <source>
        <dbReference type="Proteomes" id="UP000243579"/>
    </source>
</evidence>
<evidence type="ECO:0000259" key="4">
    <source>
        <dbReference type="Pfam" id="PF00149"/>
    </source>
</evidence>
<dbReference type="EMBL" id="JNBR01000019">
    <property type="protein sequence ID" value="OQS00951.1"/>
    <property type="molecule type" value="Genomic_DNA"/>
</dbReference>
<organism evidence="5 6">
    <name type="scientific">Achlya hypogyna</name>
    <name type="common">Oomycete</name>
    <name type="synonym">Protoachlya hypogyna</name>
    <dbReference type="NCBI Taxonomy" id="1202772"/>
    <lineage>
        <taxon>Eukaryota</taxon>
        <taxon>Sar</taxon>
        <taxon>Stramenopiles</taxon>
        <taxon>Oomycota</taxon>
        <taxon>Saprolegniomycetes</taxon>
        <taxon>Saprolegniales</taxon>
        <taxon>Achlyaceae</taxon>
        <taxon>Achlya</taxon>
    </lineage>
</organism>
<evidence type="ECO:0000256" key="2">
    <source>
        <dbReference type="ARBA" id="ARBA00022801"/>
    </source>
</evidence>
<evidence type="ECO:0000256" key="1">
    <source>
        <dbReference type="ARBA" id="ARBA00022729"/>
    </source>
</evidence>
<feature type="transmembrane region" description="Helical" evidence="3">
    <location>
        <begin position="7"/>
        <end position="24"/>
    </location>
</feature>
<gene>
    <name evidence="5" type="ORF">ACHHYP_02055</name>
</gene>
<dbReference type="Proteomes" id="UP000243579">
    <property type="component" value="Unassembled WGS sequence"/>
</dbReference>
<reference evidence="5 6" key="1">
    <citation type="journal article" date="2014" name="Genome Biol. Evol.">
        <title>The secreted proteins of Achlya hypogyna and Thraustotheca clavata identify the ancestral oomycete secretome and reveal gene acquisitions by horizontal gene transfer.</title>
        <authorList>
            <person name="Misner I."/>
            <person name="Blouin N."/>
            <person name="Leonard G."/>
            <person name="Richards T.A."/>
            <person name="Lane C.E."/>
        </authorList>
    </citation>
    <scope>NUCLEOTIDE SEQUENCE [LARGE SCALE GENOMIC DNA]</scope>
    <source>
        <strain evidence="5 6">ATCC 48635</strain>
    </source>
</reference>